<organism evidence="2 3">
    <name type="scientific">Symbiopectobacterium purcellii</name>
    <dbReference type="NCBI Taxonomy" id="2871826"/>
    <lineage>
        <taxon>Bacteria</taxon>
        <taxon>Pseudomonadati</taxon>
        <taxon>Pseudomonadota</taxon>
        <taxon>Gammaproteobacteria</taxon>
        <taxon>Enterobacterales</taxon>
        <taxon>Enterobacteriaceae</taxon>
    </lineage>
</organism>
<evidence type="ECO:0000313" key="2">
    <source>
        <dbReference type="EMBL" id="QZN94105.1"/>
    </source>
</evidence>
<name>A0ABX9AG30_9ENTR</name>
<evidence type="ECO:0000313" key="3">
    <source>
        <dbReference type="Proteomes" id="UP000825886"/>
    </source>
</evidence>
<keyword evidence="1" id="KW-0812">Transmembrane</keyword>
<feature type="transmembrane region" description="Helical" evidence="1">
    <location>
        <begin position="167"/>
        <end position="191"/>
    </location>
</feature>
<proteinExistence type="predicted"/>
<keyword evidence="3" id="KW-1185">Reference proteome</keyword>
<reference evidence="2 3" key="1">
    <citation type="submission" date="2021-08" db="EMBL/GenBank/DDBJ databases">
        <title>Culture and genomic analysis of Symbiopectobacterium purcellii sp. nov. gen. nov., isolated from the leafhopper Empoasca decipiens.</title>
        <authorList>
            <person name="Nadal-Jimenez P."/>
            <person name="Siozios S."/>
            <person name="Halliday N."/>
            <person name="Camara M."/>
            <person name="Hurst G.D.D."/>
        </authorList>
    </citation>
    <scope>NUCLEOTIDE SEQUENCE [LARGE SCALE GENOMIC DNA]</scope>
    <source>
        <strain evidence="2 3">SyEd1</strain>
    </source>
</reference>
<feature type="transmembrane region" description="Helical" evidence="1">
    <location>
        <begin position="90"/>
        <end position="112"/>
    </location>
</feature>
<dbReference type="Proteomes" id="UP000825886">
    <property type="component" value="Chromosome"/>
</dbReference>
<feature type="transmembrane region" description="Helical" evidence="1">
    <location>
        <begin position="14"/>
        <end position="36"/>
    </location>
</feature>
<keyword evidence="1" id="KW-0472">Membrane</keyword>
<accession>A0ABX9AG30</accession>
<dbReference type="EMBL" id="CP081864">
    <property type="protein sequence ID" value="QZN94105.1"/>
    <property type="molecule type" value="Genomic_DNA"/>
</dbReference>
<sequence>MILAGLALKINRKLIYVATITLLLNFSSVGIIVFLVVMGSLFFEKIRLYKIALSVVLIFLFIVINYEFIINFTTDFFNKFESTAGSRFKLIDYVLFDRHGYINIFGVGYFNIPKELYMEINSGAYSMAAINDAGLISFILLKFGLISLPFVYWIFKNVNGRVSKIVFTGVLLTKISFLFPILYIGLLPAIFKGRNTAR</sequence>
<gene>
    <name evidence="2" type="ORF">K6K13_11935</name>
</gene>
<keyword evidence="1" id="KW-1133">Transmembrane helix</keyword>
<feature type="transmembrane region" description="Helical" evidence="1">
    <location>
        <begin position="133"/>
        <end position="155"/>
    </location>
</feature>
<evidence type="ECO:0000256" key="1">
    <source>
        <dbReference type="SAM" id="Phobius"/>
    </source>
</evidence>
<protein>
    <submittedName>
        <fullName evidence="2">Uncharacterized protein</fullName>
    </submittedName>
</protein>
<dbReference type="RefSeq" id="WP_222157232.1">
    <property type="nucleotide sequence ID" value="NZ_CP081864.1"/>
</dbReference>
<feature type="transmembrane region" description="Helical" evidence="1">
    <location>
        <begin position="48"/>
        <end position="70"/>
    </location>
</feature>